<dbReference type="SUPFAM" id="SSF101908">
    <property type="entry name" value="Putative isomerase YbhE"/>
    <property type="match status" value="1"/>
</dbReference>
<name>A0ABS7Z4F8_9SPHI</name>
<organism evidence="1 2">
    <name type="scientific">Sphingobacterium bovistauri</name>
    <dbReference type="NCBI Taxonomy" id="2781959"/>
    <lineage>
        <taxon>Bacteria</taxon>
        <taxon>Pseudomonadati</taxon>
        <taxon>Bacteroidota</taxon>
        <taxon>Sphingobacteriia</taxon>
        <taxon>Sphingobacteriales</taxon>
        <taxon>Sphingobacteriaceae</taxon>
        <taxon>Sphingobacterium</taxon>
    </lineage>
</organism>
<proteinExistence type="predicted"/>
<evidence type="ECO:0008006" key="3">
    <source>
        <dbReference type="Google" id="ProtNLM"/>
    </source>
</evidence>
<comment type="caution">
    <text evidence="1">The sequence shown here is derived from an EMBL/GenBank/DDBJ whole genome shotgun (WGS) entry which is preliminary data.</text>
</comment>
<evidence type="ECO:0000313" key="1">
    <source>
        <dbReference type="EMBL" id="MCA5004442.1"/>
    </source>
</evidence>
<protein>
    <recommendedName>
        <fullName evidence="3">LVIVD repeat-containing protein</fullName>
    </recommendedName>
</protein>
<keyword evidence="2" id="KW-1185">Reference proteome</keyword>
<dbReference type="PROSITE" id="PS51257">
    <property type="entry name" value="PROKAR_LIPOPROTEIN"/>
    <property type="match status" value="1"/>
</dbReference>
<reference evidence="1" key="1">
    <citation type="submission" date="2020-10" db="EMBL/GenBank/DDBJ databases">
        <authorList>
            <person name="Lu T."/>
            <person name="Wang Q."/>
            <person name="Han X."/>
        </authorList>
    </citation>
    <scope>NUCLEOTIDE SEQUENCE</scope>
    <source>
        <strain evidence="1">WQ 366</strain>
    </source>
</reference>
<dbReference type="Pfam" id="PF08309">
    <property type="entry name" value="LVIVD"/>
    <property type="match status" value="1"/>
</dbReference>
<dbReference type="EMBL" id="JADEYP010000005">
    <property type="protein sequence ID" value="MCA5004442.1"/>
    <property type="molecule type" value="Genomic_DNA"/>
</dbReference>
<sequence>MKKVFYLLSVSLAFTVISCDKADPISIDKVIIENNESILGNRVSHENVGLLNIQNKSSNGAKFKSGSQDETVVLTSADKNFALALVSEVLSPVYEGSTLRSTHVAISGNYAYVSYNTEGNKYLGGIDVIDISEINYPKLISSAKLPNVDVNALAIDGNKLLIAGAADVDFFSDLPTSAWTSYMTLNNGLLGSNYDFTSLYGQAAIDVYPGTSNSNYVVSGSQGVLAKLNKQTGKAELMIDIADLRSVRNVNGKVLALSGTGVLKVYNEALAFEKDINVAQNNTESKRVLDVYQNYVFVPQGKKGFATYNIMSGGLIAEYAIPQYVGNDNNINFEDVVTNSVSVNGDKIFAANGAAGISIYNFDNSVGSANLLGTASFNGLELTSSNFVISRENYVFVASGRGGLKILKMIDLTPKTITCSGNYPVYNKNESWLNINSNDSKNYSGTYNFQGVNVNDELIWCGAIGSIASDLNINSNGKFTVYGTLAASKALNVNSTANIYGAGVVEGNLHLNSNGVLNIIGTVSQGKSGTKTTFHINGKLIIDGEVVVYGDLNLNNSSSVEFKNTSSKLIVYGKITNNNAKIINGNITKVGN</sequence>
<dbReference type="Proteomes" id="UP001165302">
    <property type="component" value="Unassembled WGS sequence"/>
</dbReference>
<evidence type="ECO:0000313" key="2">
    <source>
        <dbReference type="Proteomes" id="UP001165302"/>
    </source>
</evidence>
<dbReference type="InterPro" id="IPR013211">
    <property type="entry name" value="LVIVD"/>
</dbReference>
<gene>
    <name evidence="1" type="ORF">IPZ78_04615</name>
</gene>
<dbReference type="RefSeq" id="WP_225551782.1">
    <property type="nucleotide sequence ID" value="NZ_JADEYP010000005.1"/>
</dbReference>
<accession>A0ABS7Z4F8</accession>